<dbReference type="InterPro" id="IPR019815">
    <property type="entry name" value="Translation_initiation_fac_3_C"/>
</dbReference>
<dbReference type="Pfam" id="PF00707">
    <property type="entry name" value="IF3_C"/>
    <property type="match status" value="1"/>
</dbReference>
<accession>A0A1F4SNM2</accession>
<feature type="domain" description="Translation initiation factor 3 C-terminal" evidence="6">
    <location>
        <begin position="85"/>
        <end position="168"/>
    </location>
</feature>
<dbReference type="GO" id="GO:0005829">
    <property type="term" value="C:cytosol"/>
    <property type="evidence" value="ECO:0007669"/>
    <property type="project" value="TreeGrafter"/>
</dbReference>
<dbReference type="GO" id="GO:0016020">
    <property type="term" value="C:membrane"/>
    <property type="evidence" value="ECO:0007669"/>
    <property type="project" value="TreeGrafter"/>
</dbReference>
<feature type="domain" description="Translation initiation factor 3 N-terminal" evidence="7">
    <location>
        <begin position="7"/>
        <end position="76"/>
    </location>
</feature>
<gene>
    <name evidence="4" type="primary">infC</name>
    <name evidence="8" type="ORF">A2310_06975</name>
</gene>
<comment type="caution">
    <text evidence="8">The sequence shown here is derived from an EMBL/GenBank/DDBJ whole genome shotgun (WGS) entry which is preliminary data.</text>
</comment>
<keyword evidence="4" id="KW-0963">Cytoplasm</keyword>
<dbReference type="STRING" id="1802579.A2310_06975"/>
<keyword evidence="2 4" id="KW-0396">Initiation factor</keyword>
<dbReference type="SUPFAM" id="SSF55200">
    <property type="entry name" value="Translation initiation factor IF3, C-terminal domain"/>
    <property type="match status" value="1"/>
</dbReference>
<organism evidence="8 9">
    <name type="scientific">candidate division WOR-1 bacterium RIFOXYB2_FULL_37_13</name>
    <dbReference type="NCBI Taxonomy" id="1802579"/>
    <lineage>
        <taxon>Bacteria</taxon>
        <taxon>Bacillati</taxon>
        <taxon>Saganbacteria</taxon>
    </lineage>
</organism>
<evidence type="ECO:0000259" key="7">
    <source>
        <dbReference type="Pfam" id="PF05198"/>
    </source>
</evidence>
<dbReference type="AlphaFoldDB" id="A0A1F4SNM2"/>
<dbReference type="Proteomes" id="UP000178417">
    <property type="component" value="Unassembled WGS sequence"/>
</dbReference>
<name>A0A1F4SNM2_UNCSA</name>
<comment type="subcellular location">
    <subcellularLocation>
        <location evidence="4">Cytoplasm</location>
    </subcellularLocation>
</comment>
<sequence>MAKNYYVNERIRVLEVRLIDDQGEQLGIVKTFDALARAREKGLDLILISPGATPPVAKISDFGKFKYQQTKHEKEARKSQRASVLKEIKLSAKIGEHDLMVRVDHANEFLKKKYKIKVSLFFKGREVTHKEIGERVIQRLIDGVADLGMPEGIAKMEGRNLVLIVVPK</sequence>
<evidence type="ECO:0000256" key="4">
    <source>
        <dbReference type="HAMAP-Rule" id="MF_00080"/>
    </source>
</evidence>
<proteinExistence type="inferred from homology"/>
<evidence type="ECO:0000256" key="3">
    <source>
        <dbReference type="ARBA" id="ARBA00022917"/>
    </source>
</evidence>
<reference evidence="8 9" key="1">
    <citation type="journal article" date="2016" name="Nat. Commun.">
        <title>Thousands of microbial genomes shed light on interconnected biogeochemical processes in an aquifer system.</title>
        <authorList>
            <person name="Anantharaman K."/>
            <person name="Brown C.T."/>
            <person name="Hug L.A."/>
            <person name="Sharon I."/>
            <person name="Castelle C.J."/>
            <person name="Probst A.J."/>
            <person name="Thomas B.C."/>
            <person name="Singh A."/>
            <person name="Wilkins M.J."/>
            <person name="Karaoz U."/>
            <person name="Brodie E.L."/>
            <person name="Williams K.H."/>
            <person name="Hubbard S.S."/>
            <person name="Banfield J.F."/>
        </authorList>
    </citation>
    <scope>NUCLEOTIDE SEQUENCE [LARGE SCALE GENOMIC DNA]</scope>
</reference>
<comment type="similarity">
    <text evidence="1 4">Belongs to the IF-3 family.</text>
</comment>
<dbReference type="HAMAP" id="MF_00080">
    <property type="entry name" value="IF_3"/>
    <property type="match status" value="1"/>
</dbReference>
<dbReference type="Gene3D" id="3.30.110.10">
    <property type="entry name" value="Translation initiation factor 3 (IF-3), C-terminal domain"/>
    <property type="match status" value="1"/>
</dbReference>
<dbReference type="InterPro" id="IPR019814">
    <property type="entry name" value="Translation_initiation_fac_3_N"/>
</dbReference>
<keyword evidence="3 4" id="KW-0648">Protein biosynthesis</keyword>
<dbReference type="GO" id="GO:0003743">
    <property type="term" value="F:translation initiation factor activity"/>
    <property type="evidence" value="ECO:0007669"/>
    <property type="project" value="UniProtKB-UniRule"/>
</dbReference>
<evidence type="ECO:0000259" key="6">
    <source>
        <dbReference type="Pfam" id="PF00707"/>
    </source>
</evidence>
<dbReference type="PANTHER" id="PTHR10938">
    <property type="entry name" value="TRANSLATION INITIATION FACTOR IF-3"/>
    <property type="match status" value="1"/>
</dbReference>
<evidence type="ECO:0000256" key="1">
    <source>
        <dbReference type="ARBA" id="ARBA00005439"/>
    </source>
</evidence>
<dbReference type="SUPFAM" id="SSF54364">
    <property type="entry name" value="Translation initiation factor IF3, N-terminal domain"/>
    <property type="match status" value="1"/>
</dbReference>
<dbReference type="NCBIfam" id="TIGR00168">
    <property type="entry name" value="infC"/>
    <property type="match status" value="1"/>
</dbReference>
<comment type="subunit">
    <text evidence="4">Monomer.</text>
</comment>
<dbReference type="GO" id="GO:0032790">
    <property type="term" value="P:ribosome disassembly"/>
    <property type="evidence" value="ECO:0007669"/>
    <property type="project" value="TreeGrafter"/>
</dbReference>
<dbReference type="GO" id="GO:0043022">
    <property type="term" value="F:ribosome binding"/>
    <property type="evidence" value="ECO:0007669"/>
    <property type="project" value="TreeGrafter"/>
</dbReference>
<dbReference type="InterPro" id="IPR036787">
    <property type="entry name" value="T_IF-3_N_sf"/>
</dbReference>
<dbReference type="InterPro" id="IPR036788">
    <property type="entry name" value="T_IF-3_C_sf"/>
</dbReference>
<evidence type="ECO:0000256" key="5">
    <source>
        <dbReference type="NCBIfam" id="TIGR00168"/>
    </source>
</evidence>
<protein>
    <recommendedName>
        <fullName evidence="4 5">Translation initiation factor IF-3</fullName>
    </recommendedName>
</protein>
<dbReference type="FunFam" id="3.10.20.80:FF:000001">
    <property type="entry name" value="Translation initiation factor IF-3"/>
    <property type="match status" value="1"/>
</dbReference>
<dbReference type="InterPro" id="IPR001288">
    <property type="entry name" value="Translation_initiation_fac_3"/>
</dbReference>
<evidence type="ECO:0000313" key="9">
    <source>
        <dbReference type="Proteomes" id="UP000178417"/>
    </source>
</evidence>
<evidence type="ECO:0000313" key="8">
    <source>
        <dbReference type="EMBL" id="OGC22025.1"/>
    </source>
</evidence>
<dbReference type="Gene3D" id="3.10.20.80">
    <property type="entry name" value="Translation initiation factor 3 (IF-3), N-terminal domain"/>
    <property type="match status" value="1"/>
</dbReference>
<comment type="function">
    <text evidence="4">IF-3 binds to the 30S ribosomal subunit and shifts the equilibrium between 70S ribosomes and their 50S and 30S subunits in favor of the free subunits, thus enhancing the availability of 30S subunits on which protein synthesis initiation begins.</text>
</comment>
<evidence type="ECO:0000256" key="2">
    <source>
        <dbReference type="ARBA" id="ARBA00022540"/>
    </source>
</evidence>
<dbReference type="Pfam" id="PF05198">
    <property type="entry name" value="IF3_N"/>
    <property type="match status" value="1"/>
</dbReference>
<dbReference type="PANTHER" id="PTHR10938:SF0">
    <property type="entry name" value="TRANSLATION INITIATION FACTOR IF-3, MITOCHONDRIAL"/>
    <property type="match status" value="1"/>
</dbReference>
<dbReference type="EMBL" id="MEUB01000033">
    <property type="protein sequence ID" value="OGC22025.1"/>
    <property type="molecule type" value="Genomic_DNA"/>
</dbReference>